<feature type="compositionally biased region" description="Basic and acidic residues" evidence="10">
    <location>
        <begin position="65"/>
        <end position="76"/>
    </location>
</feature>
<accession>R7YJX1</accession>
<dbReference type="GeneID" id="19898619"/>
<feature type="compositionally biased region" description="Polar residues" evidence="10">
    <location>
        <begin position="1"/>
        <end position="18"/>
    </location>
</feature>
<evidence type="ECO:0000256" key="2">
    <source>
        <dbReference type="ARBA" id="ARBA00004177"/>
    </source>
</evidence>
<comment type="subcellular location">
    <subcellularLocation>
        <location evidence="2">Endosome</location>
    </subcellularLocation>
    <subcellularLocation>
        <location evidence="1">Vacuole membrane</location>
        <topology evidence="1">Peripheral membrane protein</topology>
    </subcellularLocation>
</comment>
<dbReference type="SUPFAM" id="SSF64268">
    <property type="entry name" value="PX domain"/>
    <property type="match status" value="1"/>
</dbReference>
<keyword evidence="6" id="KW-0472">Membrane</keyword>
<evidence type="ECO:0000256" key="6">
    <source>
        <dbReference type="ARBA" id="ARBA00023136"/>
    </source>
</evidence>
<gene>
    <name evidence="12" type="ORF">W97_01308</name>
</gene>
<keyword evidence="4" id="KW-0926">Vacuole</keyword>
<feature type="domain" description="PX" evidence="11">
    <location>
        <begin position="92"/>
        <end position="202"/>
    </location>
</feature>
<dbReference type="OrthoDB" id="10254720at2759"/>
<evidence type="ECO:0000256" key="9">
    <source>
        <dbReference type="ARBA" id="ARBA00033785"/>
    </source>
</evidence>
<dbReference type="EMBL" id="JH767557">
    <property type="protein sequence ID" value="EON62089.1"/>
    <property type="molecule type" value="Genomic_DNA"/>
</dbReference>
<dbReference type="GO" id="GO:0005774">
    <property type="term" value="C:vacuolar membrane"/>
    <property type="evidence" value="ECO:0007669"/>
    <property type="project" value="UniProtKB-SubCell"/>
</dbReference>
<keyword evidence="5" id="KW-0967">Endosome</keyword>
<dbReference type="PANTHER" id="PTHR10555">
    <property type="entry name" value="SORTING NEXIN"/>
    <property type="match status" value="1"/>
</dbReference>
<dbReference type="eggNOG" id="ENOG502S5IQ">
    <property type="taxonomic scope" value="Eukaryota"/>
</dbReference>
<dbReference type="OMA" id="LAYFLNC"/>
<dbReference type="PANTHER" id="PTHR10555:SF170">
    <property type="entry name" value="FI18122P1"/>
    <property type="match status" value="1"/>
</dbReference>
<evidence type="ECO:0000256" key="10">
    <source>
        <dbReference type="SAM" id="MobiDB-lite"/>
    </source>
</evidence>
<dbReference type="InterPro" id="IPR036871">
    <property type="entry name" value="PX_dom_sf"/>
</dbReference>
<dbReference type="STRING" id="1168221.R7YJX1"/>
<dbReference type="HOGENOM" id="CLU_070610_0_1_1"/>
<evidence type="ECO:0000313" key="13">
    <source>
        <dbReference type="Proteomes" id="UP000016924"/>
    </source>
</evidence>
<dbReference type="AlphaFoldDB" id="R7YJX1"/>
<evidence type="ECO:0000256" key="7">
    <source>
        <dbReference type="ARBA" id="ARBA00033728"/>
    </source>
</evidence>
<evidence type="ECO:0000256" key="1">
    <source>
        <dbReference type="ARBA" id="ARBA00004148"/>
    </source>
</evidence>
<evidence type="ECO:0000256" key="8">
    <source>
        <dbReference type="ARBA" id="ARBA00033774"/>
    </source>
</evidence>
<name>R7YJX1_CONA1</name>
<proteinExistence type="inferred from homology"/>
<organism evidence="12 13">
    <name type="scientific">Coniosporium apollinis (strain CBS 100218)</name>
    <name type="common">Rock-inhabiting black yeast</name>
    <dbReference type="NCBI Taxonomy" id="1168221"/>
    <lineage>
        <taxon>Eukaryota</taxon>
        <taxon>Fungi</taxon>
        <taxon>Dikarya</taxon>
        <taxon>Ascomycota</taxon>
        <taxon>Pezizomycotina</taxon>
        <taxon>Dothideomycetes</taxon>
        <taxon>Dothideomycetes incertae sedis</taxon>
        <taxon>Coniosporium</taxon>
    </lineage>
</organism>
<evidence type="ECO:0000256" key="4">
    <source>
        <dbReference type="ARBA" id="ARBA00022554"/>
    </source>
</evidence>
<comment type="similarity">
    <text evidence="3">Belongs to the YPT35 family.</text>
</comment>
<dbReference type="InterPro" id="IPR001683">
    <property type="entry name" value="PX_dom"/>
</dbReference>
<dbReference type="InterPro" id="IPR037917">
    <property type="entry name" value="Ypt35_PX"/>
</dbReference>
<dbReference type="Gene3D" id="3.30.1520.10">
    <property type="entry name" value="Phox-like domain"/>
    <property type="match status" value="1"/>
</dbReference>
<evidence type="ECO:0000313" key="12">
    <source>
        <dbReference type="EMBL" id="EON62089.1"/>
    </source>
</evidence>
<keyword evidence="13" id="KW-1185">Reference proteome</keyword>
<evidence type="ECO:0000259" key="11">
    <source>
        <dbReference type="PROSITE" id="PS50195"/>
    </source>
</evidence>
<evidence type="ECO:0000256" key="3">
    <source>
        <dbReference type="ARBA" id="ARBA00007426"/>
    </source>
</evidence>
<dbReference type="Pfam" id="PF00787">
    <property type="entry name" value="PX"/>
    <property type="match status" value="1"/>
</dbReference>
<dbReference type="PROSITE" id="PS50195">
    <property type="entry name" value="PX"/>
    <property type="match status" value="1"/>
</dbReference>
<dbReference type="GO" id="GO:0032266">
    <property type="term" value="F:phosphatidylinositol-3-phosphate binding"/>
    <property type="evidence" value="ECO:0007669"/>
    <property type="project" value="InterPro"/>
</dbReference>
<reference evidence="13" key="1">
    <citation type="submission" date="2012-06" db="EMBL/GenBank/DDBJ databases">
        <title>The genome sequence of Coniosporium apollinis CBS 100218.</title>
        <authorList>
            <consortium name="The Broad Institute Genome Sequencing Platform"/>
            <person name="Cuomo C."/>
            <person name="Gorbushina A."/>
            <person name="Noack S."/>
            <person name="Walker B."/>
            <person name="Young S.K."/>
            <person name="Zeng Q."/>
            <person name="Gargeya S."/>
            <person name="Fitzgerald M."/>
            <person name="Haas B."/>
            <person name="Abouelleil A."/>
            <person name="Alvarado L."/>
            <person name="Arachchi H.M."/>
            <person name="Berlin A.M."/>
            <person name="Chapman S.B."/>
            <person name="Goldberg J."/>
            <person name="Griggs A."/>
            <person name="Gujja S."/>
            <person name="Hansen M."/>
            <person name="Howarth C."/>
            <person name="Imamovic A."/>
            <person name="Larimer J."/>
            <person name="McCowan C."/>
            <person name="Montmayeur A."/>
            <person name="Murphy C."/>
            <person name="Neiman D."/>
            <person name="Pearson M."/>
            <person name="Priest M."/>
            <person name="Roberts A."/>
            <person name="Saif S."/>
            <person name="Shea T."/>
            <person name="Sisk P."/>
            <person name="Sykes S."/>
            <person name="Wortman J."/>
            <person name="Nusbaum C."/>
            <person name="Birren B."/>
        </authorList>
    </citation>
    <scope>NUCLEOTIDE SEQUENCE [LARGE SCALE GENOMIC DNA]</scope>
    <source>
        <strain evidence="13">CBS 100218</strain>
    </source>
</reference>
<dbReference type="GO" id="GO:0010008">
    <property type="term" value="C:endosome membrane"/>
    <property type="evidence" value="ECO:0007669"/>
    <property type="project" value="UniProtKB-SubCell"/>
</dbReference>
<feature type="region of interest" description="Disordered" evidence="10">
    <location>
        <begin position="1"/>
        <end position="81"/>
    </location>
</feature>
<protein>
    <recommendedName>
        <fullName evidence="8">Endosomal/vacuolar adapter protein YPT35</fullName>
    </recommendedName>
    <alternativeName>
        <fullName evidence="9">PX domain-containing protein YPT35</fullName>
    </alternativeName>
</protein>
<comment type="function">
    <text evidence="7">Recruits the lipid transfer protein VPS13 to endosomal and vacuolar membranes.</text>
</comment>
<dbReference type="Proteomes" id="UP000016924">
    <property type="component" value="Unassembled WGS sequence"/>
</dbReference>
<dbReference type="SMART" id="SM00312">
    <property type="entry name" value="PX"/>
    <property type="match status" value="1"/>
</dbReference>
<evidence type="ECO:0000256" key="5">
    <source>
        <dbReference type="ARBA" id="ARBA00022753"/>
    </source>
</evidence>
<dbReference type="RefSeq" id="XP_007777406.1">
    <property type="nucleotide sequence ID" value="XM_007779216.1"/>
</dbReference>
<dbReference type="CDD" id="cd07280">
    <property type="entry name" value="PX_YPT35"/>
    <property type="match status" value="1"/>
</dbReference>
<sequence>MESAGSASLSTPPNSALSNGHAAACDSGKTLTSALPTEDEQQVVPPYWRRHSHQRSDSTFSATLDNHRPTPIRLEDHTEDDSEQSKVLWAKHVTIDHYVIVSGSAPGVGAYVVWNCTVETINGGRMKIRKRYSEFDDLRRDLIRTFPYAEGSLPELPRKSVISKFRPRFLERRKAGLSYFLNCVLLNPEFSSSPVLKEFLFS</sequence>